<evidence type="ECO:0000313" key="2">
    <source>
        <dbReference type="EMBL" id="RGV74739.1"/>
    </source>
</evidence>
<dbReference type="EMBL" id="QRZM01000006">
    <property type="protein sequence ID" value="RGV74739.1"/>
    <property type="molecule type" value="Genomic_DNA"/>
</dbReference>
<reference evidence="2 3" key="1">
    <citation type="submission" date="2018-08" db="EMBL/GenBank/DDBJ databases">
        <title>A genome reference for cultivated species of the human gut microbiota.</title>
        <authorList>
            <person name="Zou Y."/>
            <person name="Xue W."/>
            <person name="Luo G."/>
        </authorList>
    </citation>
    <scope>NUCLEOTIDE SEQUENCE [LARGE SCALE GENOMIC DNA]</scope>
    <source>
        <strain evidence="2 3">AF14-18</strain>
    </source>
</reference>
<feature type="domain" description="DUF4365" evidence="1">
    <location>
        <begin position="27"/>
        <end position="160"/>
    </location>
</feature>
<gene>
    <name evidence="2" type="ORF">DWW02_15440</name>
</gene>
<evidence type="ECO:0000313" key="3">
    <source>
        <dbReference type="Proteomes" id="UP000284543"/>
    </source>
</evidence>
<proteinExistence type="predicted"/>
<dbReference type="InterPro" id="IPR025375">
    <property type="entry name" value="DUF4365"/>
</dbReference>
<dbReference type="AlphaFoldDB" id="A0A412Z413"/>
<protein>
    <submittedName>
        <fullName evidence="2">DUF4365 domain-containing protein</fullName>
    </submittedName>
</protein>
<accession>A0A412Z413</accession>
<comment type="caution">
    <text evidence="2">The sequence shown here is derived from an EMBL/GenBank/DDBJ whole genome shotgun (WGS) entry which is preliminary data.</text>
</comment>
<organism evidence="2 3">
    <name type="scientific">Enterocloster bolteae</name>
    <dbReference type="NCBI Taxonomy" id="208479"/>
    <lineage>
        <taxon>Bacteria</taxon>
        <taxon>Bacillati</taxon>
        <taxon>Bacillota</taxon>
        <taxon>Clostridia</taxon>
        <taxon>Lachnospirales</taxon>
        <taxon>Lachnospiraceae</taxon>
        <taxon>Enterocloster</taxon>
    </lineage>
</organism>
<dbReference type="Proteomes" id="UP000284543">
    <property type="component" value="Unassembled WGS sequence"/>
</dbReference>
<sequence length="364" mass="42524">MMILFIIYIHTEYEMAQQNKKIKLGKKGINYITSIVDNTQCNFNPILQENDIGLDGQIEIFDIQGEPTGDIVFVQVKTGTSYYDIEKKKCYFPIGSHRDYWNKLKFPVIGIVCTMYEDLEEVKTAYWVDIKEYLEINDENVSSVIFEMGKSNEFNALTIRKYFIPLLCHELPQISFDEAKTLLEGSRIDKEIAIHLLCIKFSANVDSWKILFSLYRKEAEEIDLCFFYEALSYVFSHPDHFYVKGYYELSEEAKQFILCQIKQFNLVDITKMLALIKNNFIDRGTIGQSIEILIQNIDNSNQKLLEIILSKDVSENIRTCAELILAYHDSLFYSNNIKKIKPVNSEYTSMILNFIKDFGEFDLY</sequence>
<dbReference type="Pfam" id="PF14280">
    <property type="entry name" value="DUF4365"/>
    <property type="match status" value="1"/>
</dbReference>
<name>A0A412Z413_9FIRM</name>
<evidence type="ECO:0000259" key="1">
    <source>
        <dbReference type="Pfam" id="PF14280"/>
    </source>
</evidence>